<keyword evidence="4 5" id="KW-0472">Membrane</keyword>
<comment type="caution">
    <text evidence="7">The sequence shown here is derived from an EMBL/GenBank/DDBJ whole genome shotgun (WGS) entry which is preliminary data.</text>
</comment>
<feature type="transmembrane region" description="Helical" evidence="5">
    <location>
        <begin position="119"/>
        <end position="142"/>
    </location>
</feature>
<gene>
    <name evidence="7" type="ORF">JFN91_06705</name>
</gene>
<dbReference type="RefSeq" id="WP_199388444.1">
    <property type="nucleotide sequence ID" value="NZ_JAEMHL010000003.1"/>
</dbReference>
<sequence length="363" mass="39938">MELKQKDNVNIFLRIEATTARIRGKPWRRFWARRLDIILFSYTCLVLLFLIDENLASWFIETKGAFLVFSVLVLPFSLLLEAYTLWAVGTTPGKWLLNISLHKQNGASLTFKDTLHRGILIWVKGYALGVPLIEAITMAVAADRIDKGGSASWDDAIAIDVRYGQLNSCKVVVLCIVLSVFIFTTLLEKGAARADRRAKLRASIPTLAPAPTAPLVAQAPIAPTQLPMSSAGPQVHYKADVATEAAMKKVANKIYRRYPYLDVNNDNNNFEAIGAVSQACAGFAGAGMPFPIALRRAADEIAPRYGPSDVKHRMTASGIRQPGFLSIPMEDMCLNAGTIKLYIPKEKVVSVRTEGGASWNSKW</sequence>
<evidence type="ECO:0000313" key="7">
    <source>
        <dbReference type="EMBL" id="MBJ6749899.1"/>
    </source>
</evidence>
<feature type="transmembrane region" description="Helical" evidence="5">
    <location>
        <begin position="31"/>
        <end position="51"/>
    </location>
</feature>
<proteinExistence type="predicted"/>
<dbReference type="EMBL" id="JAEMHL010000003">
    <property type="protein sequence ID" value="MBJ6749899.1"/>
    <property type="molecule type" value="Genomic_DNA"/>
</dbReference>
<dbReference type="Pfam" id="PF06271">
    <property type="entry name" value="RDD"/>
    <property type="match status" value="1"/>
</dbReference>
<evidence type="ECO:0000256" key="2">
    <source>
        <dbReference type="ARBA" id="ARBA00022692"/>
    </source>
</evidence>
<evidence type="ECO:0000256" key="4">
    <source>
        <dbReference type="ARBA" id="ARBA00023136"/>
    </source>
</evidence>
<comment type="subcellular location">
    <subcellularLocation>
        <location evidence="1">Membrane</location>
        <topology evidence="1">Multi-pass membrane protein</topology>
    </subcellularLocation>
</comment>
<feature type="transmembrane region" description="Helical" evidence="5">
    <location>
        <begin position="171"/>
        <end position="187"/>
    </location>
</feature>
<reference evidence="7 8" key="1">
    <citation type="submission" date="2020-12" db="EMBL/GenBank/DDBJ databases">
        <title>Geomonas sp. Red421, isolated from paddy soil.</title>
        <authorList>
            <person name="Xu Z."/>
            <person name="Zhang Z."/>
            <person name="Masuda Y."/>
            <person name="Itoh H."/>
            <person name="Senoo K."/>
        </authorList>
    </citation>
    <scope>NUCLEOTIDE SEQUENCE [LARGE SCALE GENOMIC DNA]</scope>
    <source>
        <strain evidence="7 8">Red421</strain>
    </source>
</reference>
<protein>
    <submittedName>
        <fullName evidence="7">RDD family protein</fullName>
    </submittedName>
</protein>
<evidence type="ECO:0000313" key="8">
    <source>
        <dbReference type="Proteomes" id="UP000614714"/>
    </source>
</evidence>
<accession>A0ABS0YDA4</accession>
<dbReference type="Proteomes" id="UP000614714">
    <property type="component" value="Unassembled WGS sequence"/>
</dbReference>
<organism evidence="7 8">
    <name type="scientific">Geomonas anaerohicana</name>
    <dbReference type="NCBI Taxonomy" id="2798583"/>
    <lineage>
        <taxon>Bacteria</taxon>
        <taxon>Pseudomonadati</taxon>
        <taxon>Thermodesulfobacteriota</taxon>
        <taxon>Desulfuromonadia</taxon>
        <taxon>Geobacterales</taxon>
        <taxon>Geobacteraceae</taxon>
        <taxon>Geomonas</taxon>
    </lineage>
</organism>
<evidence type="ECO:0000259" key="6">
    <source>
        <dbReference type="Pfam" id="PF06271"/>
    </source>
</evidence>
<keyword evidence="3 5" id="KW-1133">Transmembrane helix</keyword>
<name>A0ABS0YDA4_9BACT</name>
<evidence type="ECO:0000256" key="5">
    <source>
        <dbReference type="SAM" id="Phobius"/>
    </source>
</evidence>
<feature type="transmembrane region" description="Helical" evidence="5">
    <location>
        <begin position="66"/>
        <end position="88"/>
    </location>
</feature>
<keyword evidence="8" id="KW-1185">Reference proteome</keyword>
<evidence type="ECO:0000256" key="1">
    <source>
        <dbReference type="ARBA" id="ARBA00004141"/>
    </source>
</evidence>
<feature type="domain" description="RDD" evidence="6">
    <location>
        <begin position="24"/>
        <end position="154"/>
    </location>
</feature>
<dbReference type="InterPro" id="IPR010432">
    <property type="entry name" value="RDD"/>
</dbReference>
<evidence type="ECO:0000256" key="3">
    <source>
        <dbReference type="ARBA" id="ARBA00022989"/>
    </source>
</evidence>
<keyword evidence="2 5" id="KW-0812">Transmembrane</keyword>